<evidence type="ECO:0000313" key="4">
    <source>
        <dbReference type="Proteomes" id="UP000290288"/>
    </source>
</evidence>
<feature type="compositionally biased region" description="Polar residues" evidence="2">
    <location>
        <begin position="55"/>
        <end position="66"/>
    </location>
</feature>
<accession>A0A4Q2E0U3</accession>
<dbReference type="EMBL" id="SDEE01000002">
    <property type="protein sequence ID" value="RXW25726.1"/>
    <property type="molecule type" value="Genomic_DNA"/>
</dbReference>
<organism evidence="3 4">
    <name type="scientific">Candolleomyces aberdarensis</name>
    <dbReference type="NCBI Taxonomy" id="2316362"/>
    <lineage>
        <taxon>Eukaryota</taxon>
        <taxon>Fungi</taxon>
        <taxon>Dikarya</taxon>
        <taxon>Basidiomycota</taxon>
        <taxon>Agaricomycotina</taxon>
        <taxon>Agaricomycetes</taxon>
        <taxon>Agaricomycetidae</taxon>
        <taxon>Agaricales</taxon>
        <taxon>Agaricineae</taxon>
        <taxon>Psathyrellaceae</taxon>
        <taxon>Candolleomyces</taxon>
    </lineage>
</organism>
<proteinExistence type="predicted"/>
<evidence type="ECO:0000256" key="2">
    <source>
        <dbReference type="SAM" id="MobiDB-lite"/>
    </source>
</evidence>
<name>A0A4Q2E0U3_9AGAR</name>
<feature type="coiled-coil region" evidence="1">
    <location>
        <begin position="235"/>
        <end position="289"/>
    </location>
</feature>
<reference evidence="3 4" key="1">
    <citation type="submission" date="2019-01" db="EMBL/GenBank/DDBJ databases">
        <title>Draft genome sequence of Psathyrella aberdarensis IHI B618.</title>
        <authorList>
            <person name="Buettner E."/>
            <person name="Kellner H."/>
        </authorList>
    </citation>
    <scope>NUCLEOTIDE SEQUENCE [LARGE SCALE GENOMIC DNA]</scope>
    <source>
        <strain evidence="3 4">IHI B618</strain>
    </source>
</reference>
<feature type="region of interest" description="Disordered" evidence="2">
    <location>
        <begin position="1"/>
        <end position="106"/>
    </location>
</feature>
<dbReference type="OrthoDB" id="3222645at2759"/>
<dbReference type="Proteomes" id="UP000290288">
    <property type="component" value="Unassembled WGS sequence"/>
</dbReference>
<sequence>MWRRLGYMFPSEPNARAPETDPSRSSPRTLKESRNPNGNNDHAESRSSGIDIPPRQQSDLHQSYELSRSSTFSSRRRKEPEDKSYDARISGREIPLEGGTRRREKARDYEEIISHKMWMEGGGKEKEQEQDEETEGNDGIQLQGIESRHMISRAQTIKQKSAQVDEAIQSLIATSRHATEAAANHIQDLEQKNQGLEDQLCRMRGRAQKAEADATAAREAASAMQSLIATSRHAAEAAAKLIQDLKQENQGLEDQLRRMRERTQKAEAAAAATQQAASAAQEAASAAQQAASAAQNAASAAAAQRLVVNSASAATAFDVQRMGLTAHRASQMFRSKADSYAEDDIIRMVESLNAEALQCATFVAEAVMTMDINLKEEDIIVENCRKRAGDRVGQRLVEAMKHSADSGARDPFPLQLALQHTILMWSCHIVKSLAPENRDLNRHLTDILGRVSKNEEAAVAGKWRAIMAAQLKGPSTSYLAMFDDFQYMMVSAGWSTKATNSATLGANIQARLMALESNILKLKEAVIEGVTSMEMVPSMWVAGQPYHLAKMDSAFPDPTDPEFVNKPIVCTTGLGVQRLVVIRLKDGSLSRKIDNLLKPKVILPSVLDDDSTVDRIMMLISTRG</sequence>
<dbReference type="STRING" id="2316362.A0A4Q2E0U3"/>
<feature type="compositionally biased region" description="Basic and acidic residues" evidence="2">
    <location>
        <begin position="78"/>
        <end position="106"/>
    </location>
</feature>
<evidence type="ECO:0000256" key="1">
    <source>
        <dbReference type="SAM" id="Coils"/>
    </source>
</evidence>
<dbReference type="AlphaFoldDB" id="A0A4Q2E0U3"/>
<gene>
    <name evidence="3" type="ORF">EST38_g174</name>
</gene>
<protein>
    <submittedName>
        <fullName evidence="3">Uncharacterized protein</fullName>
    </submittedName>
</protein>
<keyword evidence="4" id="KW-1185">Reference proteome</keyword>
<evidence type="ECO:0000313" key="3">
    <source>
        <dbReference type="EMBL" id="RXW25726.1"/>
    </source>
</evidence>
<keyword evidence="1" id="KW-0175">Coiled coil</keyword>
<comment type="caution">
    <text evidence="3">The sequence shown here is derived from an EMBL/GenBank/DDBJ whole genome shotgun (WGS) entry which is preliminary data.</text>
</comment>